<reference evidence="3" key="1">
    <citation type="submission" date="2016-11" db="EMBL/GenBank/DDBJ databases">
        <authorList>
            <person name="Varghese N."/>
            <person name="Submissions S."/>
        </authorList>
    </citation>
    <scope>NUCLEOTIDE SEQUENCE [LARGE SCALE GENOMIC DNA]</scope>
    <source>
        <strain evidence="3">CGMCC 1.10835</strain>
    </source>
</reference>
<accession>A0A1M6R0B6</accession>
<feature type="transmembrane region" description="Helical" evidence="1">
    <location>
        <begin position="103"/>
        <end position="124"/>
    </location>
</feature>
<name>A0A1M6R0B6_9GAMM</name>
<sequence length="129" mass="14444">MENSAVTFWEYALMISLPIGLLSVIFIVTIAFPRIADVELRIGTAGKLIDSVRMTFGGGPIGRWMRSLHVFAFFAYRRIPKYGAKLSARYGDELEPLPLSLKLWATVPHIVFLLSGIVFFSVGLSMDFE</sequence>
<keyword evidence="1" id="KW-0812">Transmembrane</keyword>
<dbReference type="OrthoDB" id="6367394at2"/>
<evidence type="ECO:0000313" key="2">
    <source>
        <dbReference type="EMBL" id="SHK25969.1"/>
    </source>
</evidence>
<feature type="transmembrane region" description="Helical" evidence="1">
    <location>
        <begin position="12"/>
        <end position="32"/>
    </location>
</feature>
<protein>
    <submittedName>
        <fullName evidence="2">Uncharacterized protein</fullName>
    </submittedName>
</protein>
<dbReference type="RefSeq" id="WP_072796316.1">
    <property type="nucleotide sequence ID" value="NZ_FRAQ01000001.1"/>
</dbReference>
<dbReference type="Proteomes" id="UP000184497">
    <property type="component" value="Unassembled WGS sequence"/>
</dbReference>
<dbReference type="EMBL" id="FRAQ01000001">
    <property type="protein sequence ID" value="SHK25969.1"/>
    <property type="molecule type" value="Genomic_DNA"/>
</dbReference>
<keyword evidence="1" id="KW-0472">Membrane</keyword>
<keyword evidence="3" id="KW-1185">Reference proteome</keyword>
<gene>
    <name evidence="2" type="ORF">SAMN05216369_1242</name>
</gene>
<evidence type="ECO:0000256" key="1">
    <source>
        <dbReference type="SAM" id="Phobius"/>
    </source>
</evidence>
<organism evidence="2 3">
    <name type="scientific">Marinobacter antarcticus</name>
    <dbReference type="NCBI Taxonomy" id="564117"/>
    <lineage>
        <taxon>Bacteria</taxon>
        <taxon>Pseudomonadati</taxon>
        <taxon>Pseudomonadota</taxon>
        <taxon>Gammaproteobacteria</taxon>
        <taxon>Pseudomonadales</taxon>
        <taxon>Marinobacteraceae</taxon>
        <taxon>Marinobacter</taxon>
    </lineage>
</organism>
<dbReference type="STRING" id="564117.SAMN05216369_1242"/>
<proteinExistence type="predicted"/>
<evidence type="ECO:0000313" key="3">
    <source>
        <dbReference type="Proteomes" id="UP000184497"/>
    </source>
</evidence>
<keyword evidence="1" id="KW-1133">Transmembrane helix</keyword>
<dbReference type="AlphaFoldDB" id="A0A1M6R0B6"/>